<proteinExistence type="predicted"/>
<accession>W7QWP7</accession>
<organism evidence="1 2">
    <name type="scientific">Catenovulum agarivorans DS-2</name>
    <dbReference type="NCBI Taxonomy" id="1328313"/>
    <lineage>
        <taxon>Bacteria</taxon>
        <taxon>Pseudomonadati</taxon>
        <taxon>Pseudomonadota</taxon>
        <taxon>Gammaproteobacteria</taxon>
        <taxon>Alteromonadales</taxon>
        <taxon>Alteromonadaceae</taxon>
        <taxon>Catenovulum</taxon>
    </lineage>
</organism>
<sequence>MQLGKVFRAVRFNALLLAALLLSCVYLAWTSFNSYQQNRLTDIFLAEIERESANQFQTSKHTSATLKDVYNSMSSQRQIDLALSLQHAPNIKNYIPLLPFSLKVQLADLGNIAALNTLVEQPHPRQLSWQQKLLELDYQYAWKQAKILANGAGNKSQPMLAHQAYLHALQLAQTTRQAEQSTVSLLQQQLVKHAITHKIAGWQDILASYSNKTIASWYKLYQAHYVASDKLAEHYAQLADNPRHSNQACAKPIVLLAQSPWELTAVIELTQRLLATELARDFCIQHSLWLDNLNDIEARLTQLDQSFWVIKGSVTKAYRYKNQIYLPKIADIHLLKHEVGHWLGFEDEYALRPELAKVRCAPPKPNQAIWSMGYNLVAIKDNYRFESFAQLEQQLKQHVYWYPHIQDIQQYVRLDNQLAKIGSNYANSKQIGLFKADTCNHQVGVTAYKPLDYLSFMHNYELDIPKLYKKMFLSNG</sequence>
<dbReference type="AlphaFoldDB" id="W7QWP7"/>
<dbReference type="Proteomes" id="UP000019276">
    <property type="component" value="Unassembled WGS sequence"/>
</dbReference>
<comment type="caution">
    <text evidence="1">The sequence shown here is derived from an EMBL/GenBank/DDBJ whole genome shotgun (WGS) entry which is preliminary data.</text>
</comment>
<dbReference type="EMBL" id="ARZY01000020">
    <property type="protein sequence ID" value="EWH09690.1"/>
    <property type="molecule type" value="Genomic_DNA"/>
</dbReference>
<dbReference type="eggNOG" id="ENOG5033B1P">
    <property type="taxonomic scope" value="Bacteria"/>
</dbReference>
<evidence type="ECO:0000313" key="1">
    <source>
        <dbReference type="EMBL" id="EWH09690.1"/>
    </source>
</evidence>
<dbReference type="RefSeq" id="WP_035014870.1">
    <property type="nucleotide sequence ID" value="NZ_ARZY01000020.1"/>
</dbReference>
<evidence type="ECO:0000313" key="2">
    <source>
        <dbReference type="Proteomes" id="UP000019276"/>
    </source>
</evidence>
<name>W7QWP7_9ALTE</name>
<protein>
    <submittedName>
        <fullName evidence="1">Extracellular metal-dependent peptidase</fullName>
    </submittedName>
</protein>
<dbReference type="STRING" id="1328313.DS2_11178"/>
<reference evidence="1 2" key="1">
    <citation type="journal article" date="2014" name="Genome Announc.">
        <title>Draft Genome Sequence of the Agar-Degrading Bacterium Catenovulum sp. Strain DS-2, Isolated from Intestines of Haliotis diversicolor.</title>
        <authorList>
            <person name="Shan D."/>
            <person name="Li X."/>
            <person name="Gu Z."/>
            <person name="Wei G."/>
            <person name="Gao Z."/>
            <person name="Shao Z."/>
        </authorList>
    </citation>
    <scope>NUCLEOTIDE SEQUENCE [LARGE SCALE GENOMIC DNA]</scope>
    <source>
        <strain evidence="1 2">DS-2</strain>
    </source>
</reference>
<keyword evidence="2" id="KW-1185">Reference proteome</keyword>
<dbReference type="PROSITE" id="PS51257">
    <property type="entry name" value="PROKAR_LIPOPROTEIN"/>
    <property type="match status" value="1"/>
</dbReference>
<gene>
    <name evidence="1" type="ORF">DS2_11178</name>
</gene>
<dbReference type="OrthoDB" id="6313889at2"/>